<evidence type="ECO:0000313" key="2">
    <source>
        <dbReference type="Proteomes" id="UP000054549"/>
    </source>
</evidence>
<reference evidence="1 2" key="1">
    <citation type="submission" date="2014-04" db="EMBL/GenBank/DDBJ databases">
        <title>Evolutionary Origins and Diversification of the Mycorrhizal Mutualists.</title>
        <authorList>
            <consortium name="DOE Joint Genome Institute"/>
            <consortium name="Mycorrhizal Genomics Consortium"/>
            <person name="Kohler A."/>
            <person name="Kuo A."/>
            <person name="Nagy L.G."/>
            <person name="Floudas D."/>
            <person name="Copeland A."/>
            <person name="Barry K.W."/>
            <person name="Cichocki N."/>
            <person name="Veneault-Fourrey C."/>
            <person name="LaButti K."/>
            <person name="Lindquist E.A."/>
            <person name="Lipzen A."/>
            <person name="Lundell T."/>
            <person name="Morin E."/>
            <person name="Murat C."/>
            <person name="Riley R."/>
            <person name="Ohm R."/>
            <person name="Sun H."/>
            <person name="Tunlid A."/>
            <person name="Henrissat B."/>
            <person name="Grigoriev I.V."/>
            <person name="Hibbett D.S."/>
            <person name="Martin F."/>
        </authorList>
    </citation>
    <scope>NUCLEOTIDE SEQUENCE [LARGE SCALE GENOMIC DNA]</scope>
    <source>
        <strain evidence="1 2">Koide BX008</strain>
    </source>
</reference>
<dbReference type="EMBL" id="KN818233">
    <property type="protein sequence ID" value="KIL67029.1"/>
    <property type="molecule type" value="Genomic_DNA"/>
</dbReference>
<gene>
    <name evidence="1" type="ORF">M378DRAFT_324231</name>
</gene>
<dbReference type="InParanoid" id="A0A0C2TJ93"/>
<dbReference type="HOGENOM" id="CLU_2775403_0_0_1"/>
<protein>
    <submittedName>
        <fullName evidence="1">Uncharacterized protein</fullName>
    </submittedName>
</protein>
<evidence type="ECO:0000313" key="1">
    <source>
        <dbReference type="EMBL" id="KIL67029.1"/>
    </source>
</evidence>
<organism evidence="1 2">
    <name type="scientific">Amanita muscaria (strain Koide BX008)</name>
    <dbReference type="NCBI Taxonomy" id="946122"/>
    <lineage>
        <taxon>Eukaryota</taxon>
        <taxon>Fungi</taxon>
        <taxon>Dikarya</taxon>
        <taxon>Basidiomycota</taxon>
        <taxon>Agaricomycotina</taxon>
        <taxon>Agaricomycetes</taxon>
        <taxon>Agaricomycetidae</taxon>
        <taxon>Agaricales</taxon>
        <taxon>Pluteineae</taxon>
        <taxon>Amanitaceae</taxon>
        <taxon>Amanita</taxon>
    </lineage>
</organism>
<name>A0A0C2TJ93_AMAMK</name>
<dbReference type="Proteomes" id="UP000054549">
    <property type="component" value="Unassembled WGS sequence"/>
</dbReference>
<keyword evidence="2" id="KW-1185">Reference proteome</keyword>
<proteinExistence type="predicted"/>
<accession>A0A0C2TJ93</accession>
<sequence length="69" mass="7592">MKQTGVCTVGTLDLILPHGNYRPQAEANQSVPSAQVRSAGRKQLIHGIDKQCLSLCRLSIRYRDGRDGL</sequence>
<dbReference type="AlphaFoldDB" id="A0A0C2TJ93"/>